<dbReference type="InterPro" id="IPR058922">
    <property type="entry name" value="WHD_DRP"/>
</dbReference>
<keyword evidence="6" id="KW-0067">ATP-binding</keyword>
<evidence type="ECO:0000256" key="5">
    <source>
        <dbReference type="ARBA" id="ARBA00022821"/>
    </source>
</evidence>
<evidence type="ECO:0000313" key="13">
    <source>
        <dbReference type="Proteomes" id="UP000426265"/>
    </source>
</evidence>
<name>A0A654EJX7_ARATH</name>
<dbReference type="InterPro" id="IPR032675">
    <property type="entry name" value="LRR_dom_sf"/>
</dbReference>
<evidence type="ECO:0000256" key="8">
    <source>
        <dbReference type="SAM" id="MobiDB-lite"/>
    </source>
</evidence>
<feature type="coiled-coil region" evidence="7">
    <location>
        <begin position="28"/>
        <end position="62"/>
    </location>
</feature>
<evidence type="ECO:0000256" key="6">
    <source>
        <dbReference type="ARBA" id="ARBA00022840"/>
    </source>
</evidence>
<dbReference type="GO" id="GO:0005524">
    <property type="term" value="F:ATP binding"/>
    <property type="evidence" value="ECO:0007669"/>
    <property type="project" value="UniProtKB-KW"/>
</dbReference>
<dbReference type="GO" id="GO:0006952">
    <property type="term" value="P:defense response"/>
    <property type="evidence" value="ECO:0007669"/>
    <property type="project" value="UniProtKB-KW"/>
</dbReference>
<keyword evidence="2" id="KW-0433">Leucine-rich repeat</keyword>
<dbReference type="ExpressionAtlas" id="A0A654EJX7">
    <property type="expression patterns" value="baseline and differential"/>
</dbReference>
<dbReference type="SUPFAM" id="SSF52540">
    <property type="entry name" value="P-loop containing nucleoside triphosphate hydrolases"/>
    <property type="match status" value="1"/>
</dbReference>
<dbReference type="InterPro" id="IPR036388">
    <property type="entry name" value="WH-like_DNA-bd_sf"/>
</dbReference>
<comment type="similarity">
    <text evidence="1">Belongs to the disease resistance NB-LRR family.</text>
</comment>
<dbReference type="InterPro" id="IPR050905">
    <property type="entry name" value="Plant_NBS-LRR"/>
</dbReference>
<dbReference type="Gene3D" id="3.40.50.300">
    <property type="entry name" value="P-loop containing nucleotide triphosphate hydrolases"/>
    <property type="match status" value="1"/>
</dbReference>
<dbReference type="PRINTS" id="PR00364">
    <property type="entry name" value="DISEASERSIST"/>
</dbReference>
<sequence>MGNFVCIEISGDQMLDRIIRCLCGKGYIRNLEKNLRALQREMEDLRATQHEVQNKVAREESRHQQRLEAVQVWLDRVNSIDIECKDLLSVSPVELQKLCLCGLCSKYVCSSYKYGKRVFLLLEEVKKLNSEGNFDEVSQPPPRSEVEERPTQPTIGQEEMLKKAWNRLMEDGVGIMGLHGMGGVGKTTLFKKIHNKFAEIGGTFDIVIWIVVSQGAKLSKLQEDIAEKLHLCDDLWKNKNESDKATDIHRVLKGKRFVLMLDDIWEKVDLEAIGVPYPSEVNKCKVAFTTRDQKVCGEMGDHEPMQVNCLKPDVAWELFKNKVGDNTLRSDPVIVGLAREVAQKCRGLPLALSVIGETMASKTMVQEWEHAIDVLTRSAAEFSDMQNKILPILKYSYDSLGDEHIKSCFLYCALFPEDDEIYNEKLIDKWICEGFIGEDQVIKRARNKGYAMLGTLTRANLLTKVSRNYCGMHDVVREMALWIASDFGKQKENYVVQARVGLHEIPKVKDWGAVRRMSLMNNHIEEIPKVKCSVLTTLFLQSNQLKNLSGEFIRYMKKLVVLDLSYNRDFNKLPEQISGLVSLQFLGLSSTSIEQLPVGLKELKKLTFLDLDCTRRLCSISGISRLLSLRWLSLLWSNVHGDASVLKELQQLENLQDLRITVFAELISLDQRLANLISNLRIEGFLQKPFDLSFLASMENLNELWVLNSYFSEINIKCRESETASSYLRINPKIPCFTNLSRLVIKKCHSMKDLTWILFAPNLVVLLIEDSREVGEIINKEKATNLTSITPFLKLETLILFHLPKLESIYWSPLPFPRLLIIHVQDCPKLRKLPLNATSVPLVEEFQILMDPREQGNELEWEDEDTKNRFLPSINKVSMRYYPSAKGITQKNILTSTSSTKDPLLRNGIPQCQKSESTLLLLLLLYLSSCSDGVLFIWIV</sequence>
<evidence type="ECO:0000313" key="12">
    <source>
        <dbReference type="EMBL" id="VYS49639.1"/>
    </source>
</evidence>
<dbReference type="FunFam" id="1.10.10.10:FF:000322">
    <property type="entry name" value="Probable disease resistance protein At1g63360"/>
    <property type="match status" value="1"/>
</dbReference>
<dbReference type="Gene3D" id="1.10.8.430">
    <property type="entry name" value="Helical domain of apoptotic protease-activating factors"/>
    <property type="match status" value="1"/>
</dbReference>
<evidence type="ECO:0000256" key="4">
    <source>
        <dbReference type="ARBA" id="ARBA00022741"/>
    </source>
</evidence>
<feature type="region of interest" description="Disordered" evidence="8">
    <location>
        <begin position="132"/>
        <end position="153"/>
    </location>
</feature>
<dbReference type="Pfam" id="PF23598">
    <property type="entry name" value="LRR_14"/>
    <property type="match status" value="1"/>
</dbReference>
<dbReference type="Pfam" id="PF23559">
    <property type="entry name" value="WHD_DRP"/>
    <property type="match status" value="1"/>
</dbReference>
<keyword evidence="5" id="KW-0611">Plant defense</keyword>
<dbReference type="Gene3D" id="1.10.10.10">
    <property type="entry name" value="Winged helix-like DNA-binding domain superfamily/Winged helix DNA-binding domain"/>
    <property type="match status" value="1"/>
</dbReference>
<dbReference type="PANTHER" id="PTHR33463">
    <property type="entry name" value="NB-ARC DOMAIN-CONTAINING PROTEIN-RELATED"/>
    <property type="match status" value="1"/>
</dbReference>
<dbReference type="InterPro" id="IPR027417">
    <property type="entry name" value="P-loop_NTPase"/>
</dbReference>
<dbReference type="InterPro" id="IPR002182">
    <property type="entry name" value="NB-ARC"/>
</dbReference>
<dbReference type="FunFam" id="3.80.10.10:FF:001644">
    <property type="entry name" value="LRR and NB-ARC domains-containing disease resistance protein"/>
    <property type="match status" value="1"/>
</dbReference>
<evidence type="ECO:0000259" key="10">
    <source>
        <dbReference type="Pfam" id="PF23559"/>
    </source>
</evidence>
<dbReference type="GO" id="GO:0043531">
    <property type="term" value="F:ADP binding"/>
    <property type="evidence" value="ECO:0007669"/>
    <property type="project" value="InterPro"/>
</dbReference>
<organism evidence="12 13">
    <name type="scientific">Arabidopsis thaliana</name>
    <name type="common">Mouse-ear cress</name>
    <dbReference type="NCBI Taxonomy" id="3702"/>
    <lineage>
        <taxon>Eukaryota</taxon>
        <taxon>Viridiplantae</taxon>
        <taxon>Streptophyta</taxon>
        <taxon>Embryophyta</taxon>
        <taxon>Tracheophyta</taxon>
        <taxon>Spermatophyta</taxon>
        <taxon>Magnoliopsida</taxon>
        <taxon>eudicotyledons</taxon>
        <taxon>Gunneridae</taxon>
        <taxon>Pentapetalae</taxon>
        <taxon>rosids</taxon>
        <taxon>malvids</taxon>
        <taxon>Brassicales</taxon>
        <taxon>Brassicaceae</taxon>
        <taxon>Camelineae</taxon>
        <taxon>Arabidopsis</taxon>
    </lineage>
</organism>
<evidence type="ECO:0000259" key="9">
    <source>
        <dbReference type="Pfam" id="PF00931"/>
    </source>
</evidence>
<feature type="domain" description="Disease resistance R13L4/SHOC-2-like LRR" evidence="11">
    <location>
        <begin position="514"/>
        <end position="880"/>
    </location>
</feature>
<dbReference type="FunFam" id="3.40.50.300:FF:001091">
    <property type="entry name" value="Probable disease resistance protein At1g61300"/>
    <property type="match status" value="1"/>
</dbReference>
<protein>
    <submittedName>
        <fullName evidence="12">Uncharacterized protein</fullName>
    </submittedName>
</protein>
<keyword evidence="4" id="KW-0547">Nucleotide-binding</keyword>
<feature type="domain" description="NB-ARC" evidence="9">
    <location>
        <begin position="157"/>
        <end position="328"/>
    </location>
</feature>
<keyword evidence="7" id="KW-0175">Coiled coil</keyword>
<dbReference type="Pfam" id="PF00931">
    <property type="entry name" value="NB-ARC"/>
    <property type="match status" value="1"/>
</dbReference>
<evidence type="ECO:0000256" key="2">
    <source>
        <dbReference type="ARBA" id="ARBA00022614"/>
    </source>
</evidence>
<dbReference type="InterPro" id="IPR055414">
    <property type="entry name" value="LRR_R13L4/SHOC2-like"/>
</dbReference>
<reference evidence="12 13" key="1">
    <citation type="submission" date="2019-11" db="EMBL/GenBank/DDBJ databases">
        <authorList>
            <person name="Jiao W.-B."/>
            <person name="Schneeberger K."/>
        </authorList>
    </citation>
    <scope>NUCLEOTIDE SEQUENCE [LARGE SCALE GENOMIC DNA]</scope>
    <source>
        <strain evidence="13">cv. An-1</strain>
    </source>
</reference>
<dbReference type="Proteomes" id="UP000426265">
    <property type="component" value="Unassembled WGS sequence"/>
</dbReference>
<evidence type="ECO:0000256" key="1">
    <source>
        <dbReference type="ARBA" id="ARBA00008894"/>
    </source>
</evidence>
<dbReference type="AlphaFoldDB" id="A0A654EJX7"/>
<feature type="domain" description="Disease resistance protein winged helix" evidence="10">
    <location>
        <begin position="414"/>
        <end position="480"/>
    </location>
</feature>
<dbReference type="InterPro" id="IPR042197">
    <property type="entry name" value="Apaf_helical"/>
</dbReference>
<dbReference type="EMBL" id="CACRSJ010000104">
    <property type="protein sequence ID" value="VYS49639.1"/>
    <property type="molecule type" value="Genomic_DNA"/>
</dbReference>
<evidence type="ECO:0000256" key="7">
    <source>
        <dbReference type="SAM" id="Coils"/>
    </source>
</evidence>
<dbReference type="FunFam" id="1.10.8.430:FF:000003">
    <property type="entry name" value="Probable disease resistance protein At5g66910"/>
    <property type="match status" value="1"/>
</dbReference>
<evidence type="ECO:0000256" key="3">
    <source>
        <dbReference type="ARBA" id="ARBA00022737"/>
    </source>
</evidence>
<dbReference type="Gene3D" id="3.80.10.10">
    <property type="entry name" value="Ribonuclease Inhibitor"/>
    <property type="match status" value="2"/>
</dbReference>
<keyword evidence="3" id="KW-0677">Repeat</keyword>
<dbReference type="SUPFAM" id="SSF52058">
    <property type="entry name" value="L domain-like"/>
    <property type="match status" value="1"/>
</dbReference>
<dbReference type="PANTHER" id="PTHR33463:SF220">
    <property type="entry name" value="NB-ARC DOMAIN-CONTAINING PROTEIN"/>
    <property type="match status" value="1"/>
</dbReference>
<proteinExistence type="inferred from homology"/>
<gene>
    <name evidence="12" type="ORF">AN1_LOCUS5115</name>
</gene>
<dbReference type="FunFam" id="3.80.10.10:FF:001429">
    <property type="entry name" value="Probable disease resistance protein At1g61190"/>
    <property type="match status" value="1"/>
</dbReference>
<accession>A0A654EJX7</accession>
<evidence type="ECO:0000259" key="11">
    <source>
        <dbReference type="Pfam" id="PF23598"/>
    </source>
</evidence>